<reference evidence="13" key="1">
    <citation type="journal article" date="2023" name="Mol. Biol. Evol.">
        <title>Third-Generation Sequencing Reveals the Adaptive Role of the Epigenome in Three Deep-Sea Polychaetes.</title>
        <authorList>
            <person name="Perez M."/>
            <person name="Aroh O."/>
            <person name="Sun Y."/>
            <person name="Lan Y."/>
            <person name="Juniper S.K."/>
            <person name="Young C.R."/>
            <person name="Angers B."/>
            <person name="Qian P.Y."/>
        </authorList>
    </citation>
    <scope>NUCLEOTIDE SEQUENCE</scope>
    <source>
        <strain evidence="13">R07B-5</strain>
    </source>
</reference>
<evidence type="ECO:0000256" key="7">
    <source>
        <dbReference type="ARBA" id="ARBA00023002"/>
    </source>
</evidence>
<feature type="transmembrane region" description="Helical" evidence="12">
    <location>
        <begin position="7"/>
        <end position="28"/>
    </location>
</feature>
<evidence type="ECO:0008006" key="15">
    <source>
        <dbReference type="Google" id="ProtNLM"/>
    </source>
</evidence>
<evidence type="ECO:0000256" key="4">
    <source>
        <dbReference type="ARBA" id="ARBA00022617"/>
    </source>
</evidence>
<keyword evidence="7 11" id="KW-0560">Oxidoreductase</keyword>
<evidence type="ECO:0000256" key="1">
    <source>
        <dbReference type="ARBA" id="ARBA00004174"/>
    </source>
</evidence>
<comment type="function">
    <text evidence="9">Cytochromes P450 are a group of heme-thiolate monooxygenases. They oxidize a variety of structurally unrelated compounds, including steroids, fatty acids, and xenobiotics.</text>
</comment>
<evidence type="ECO:0000256" key="11">
    <source>
        <dbReference type="RuleBase" id="RU000461"/>
    </source>
</evidence>
<evidence type="ECO:0000313" key="14">
    <source>
        <dbReference type="Proteomes" id="UP001209878"/>
    </source>
</evidence>
<dbReference type="GO" id="GO:0005789">
    <property type="term" value="C:endoplasmic reticulum membrane"/>
    <property type="evidence" value="ECO:0007669"/>
    <property type="project" value="UniProtKB-SubCell"/>
</dbReference>
<dbReference type="CDD" id="cd11055">
    <property type="entry name" value="CYP3A-like"/>
    <property type="match status" value="1"/>
</dbReference>
<dbReference type="InterPro" id="IPR001128">
    <property type="entry name" value="Cyt_P450"/>
</dbReference>
<dbReference type="PRINTS" id="PR00385">
    <property type="entry name" value="P450"/>
</dbReference>
<evidence type="ECO:0000256" key="3">
    <source>
        <dbReference type="ARBA" id="ARBA00010617"/>
    </source>
</evidence>
<dbReference type="PRINTS" id="PR00463">
    <property type="entry name" value="EP450I"/>
</dbReference>
<dbReference type="InterPro" id="IPR002401">
    <property type="entry name" value="Cyt_P450_E_grp-I"/>
</dbReference>
<dbReference type="GO" id="GO:0020037">
    <property type="term" value="F:heme binding"/>
    <property type="evidence" value="ECO:0007669"/>
    <property type="project" value="InterPro"/>
</dbReference>
<dbReference type="InterPro" id="IPR050705">
    <property type="entry name" value="Cytochrome_P450_3A"/>
</dbReference>
<keyword evidence="6" id="KW-0492">Microsome</keyword>
<keyword evidence="6" id="KW-0256">Endoplasmic reticulum</keyword>
<keyword evidence="14" id="KW-1185">Reference proteome</keyword>
<dbReference type="InterPro" id="IPR017972">
    <property type="entry name" value="Cyt_P450_CS"/>
</dbReference>
<comment type="caution">
    <text evidence="13">The sequence shown here is derived from an EMBL/GenBank/DDBJ whole genome shotgun (WGS) entry which is preliminary data.</text>
</comment>
<comment type="cofactor">
    <cofactor evidence="10">
        <name>heme</name>
        <dbReference type="ChEBI" id="CHEBI:30413"/>
    </cofactor>
</comment>
<evidence type="ECO:0000256" key="6">
    <source>
        <dbReference type="ARBA" id="ARBA00022848"/>
    </source>
</evidence>
<name>A0AAD9K1R0_RIDPI</name>
<dbReference type="SUPFAM" id="SSF48264">
    <property type="entry name" value="Cytochrome P450"/>
    <property type="match status" value="1"/>
</dbReference>
<evidence type="ECO:0000256" key="12">
    <source>
        <dbReference type="SAM" id="Phobius"/>
    </source>
</evidence>
<dbReference type="EMBL" id="JAODUO010001470">
    <property type="protein sequence ID" value="KAK2163276.1"/>
    <property type="molecule type" value="Genomic_DNA"/>
</dbReference>
<evidence type="ECO:0000256" key="10">
    <source>
        <dbReference type="PIRSR" id="PIRSR602401-1"/>
    </source>
</evidence>
<organism evidence="13 14">
    <name type="scientific">Ridgeia piscesae</name>
    <name type="common">Tubeworm</name>
    <dbReference type="NCBI Taxonomy" id="27915"/>
    <lineage>
        <taxon>Eukaryota</taxon>
        <taxon>Metazoa</taxon>
        <taxon>Spiralia</taxon>
        <taxon>Lophotrochozoa</taxon>
        <taxon>Annelida</taxon>
        <taxon>Polychaeta</taxon>
        <taxon>Sedentaria</taxon>
        <taxon>Canalipalpata</taxon>
        <taxon>Sabellida</taxon>
        <taxon>Siboglinidae</taxon>
        <taxon>Ridgeia</taxon>
    </lineage>
</organism>
<evidence type="ECO:0000256" key="8">
    <source>
        <dbReference type="ARBA" id="ARBA00023004"/>
    </source>
</evidence>
<gene>
    <name evidence="13" type="ORF">NP493_1469g00025</name>
</gene>
<comment type="subcellular location">
    <subcellularLocation>
        <location evidence="2">Endoplasmic reticulum membrane</location>
        <topology evidence="2">Peripheral membrane protein</topology>
    </subcellularLocation>
    <subcellularLocation>
        <location evidence="1">Microsome membrane</location>
        <topology evidence="1">Peripheral membrane protein</topology>
    </subcellularLocation>
</comment>
<keyword evidence="4 10" id="KW-0349">Heme</keyword>
<keyword evidence="8 10" id="KW-0408">Iron</keyword>
<dbReference type="PANTHER" id="PTHR24302">
    <property type="entry name" value="CYTOCHROME P450 FAMILY 3"/>
    <property type="match status" value="1"/>
</dbReference>
<evidence type="ECO:0000256" key="9">
    <source>
        <dbReference type="ARBA" id="ARBA00043906"/>
    </source>
</evidence>
<dbReference type="AlphaFoldDB" id="A0AAD9K1R0"/>
<protein>
    <recommendedName>
        <fullName evidence="15">Cytochrome P450</fullName>
    </recommendedName>
</protein>
<keyword evidence="11" id="KW-0503">Monooxygenase</keyword>
<proteinExistence type="inferred from homology"/>
<dbReference type="PROSITE" id="PS00086">
    <property type="entry name" value="CYTOCHROME_P450"/>
    <property type="match status" value="1"/>
</dbReference>
<dbReference type="FunFam" id="1.10.630.10:FF:000042">
    <property type="entry name" value="Cytochrome P450"/>
    <property type="match status" value="1"/>
</dbReference>
<dbReference type="PANTHER" id="PTHR24302:SF15">
    <property type="entry name" value="FATTY-ACID PEROXYGENASE"/>
    <property type="match status" value="1"/>
</dbReference>
<evidence type="ECO:0000256" key="5">
    <source>
        <dbReference type="ARBA" id="ARBA00022723"/>
    </source>
</evidence>
<accession>A0AAD9K1R0</accession>
<dbReference type="GO" id="GO:0008395">
    <property type="term" value="F:steroid hydroxylase activity"/>
    <property type="evidence" value="ECO:0007669"/>
    <property type="project" value="TreeGrafter"/>
</dbReference>
<keyword evidence="5 10" id="KW-0479">Metal-binding</keyword>
<feature type="binding site" description="axial binding residue" evidence="10">
    <location>
        <position position="459"/>
    </location>
    <ligand>
        <name>heme</name>
        <dbReference type="ChEBI" id="CHEBI:30413"/>
    </ligand>
    <ligandPart>
        <name>Fe</name>
        <dbReference type="ChEBI" id="CHEBI:18248"/>
    </ligandPart>
</feature>
<keyword evidence="12" id="KW-0812">Transmembrane</keyword>
<dbReference type="Gene3D" id="1.10.630.10">
    <property type="entry name" value="Cytochrome P450"/>
    <property type="match status" value="1"/>
</dbReference>
<sequence length="514" mass="58667">MDRFSDLFGNSGATVMLVVTVTAVYVYYTTLDFGYFKKQGIPGPRPWPIFGNMLAAFRKGRIASDMDDVRRYGKIVGTFTGRKPTLLIADPELAKAVMVKEFSNFVNRPMFGSGDKVFDNTLMALRDGKWKFVRQSLAPSFSAAKLKQMTKRVNDAAKQFTDNLLAEGRQQKSFEMRQFTGDFTMDVIASTAFGLQVNSQKERDNPFVVHAWQAFQAIRISNPVLLSMIFCPILLPFFNFFGKTMIPQSSTRFFASVVREALKQRSAGDDRSVDLLQLMINAHKEEGSKMTPDAEDESYEKCREMGLTEDLMISQAVIFFLSGYDTTASMLAFLAYNLALNPDCQDRLIREIDDIVKDSDTIDHDMISQMTYLDMCVQETLRMYPPIIRMVRIAKNDIVLNDIVIRKDTRIAIPIYAIHHDPEVWPDPDKFDPERFTPEEKAKRHPFSHIPFGMGPRNCIGMRLALHESMIAMSHALRRAKFVVCEQTQIPLKFSRRALLAAEKGIWLKLELRE</sequence>
<dbReference type="InterPro" id="IPR036396">
    <property type="entry name" value="Cyt_P450_sf"/>
</dbReference>
<keyword evidence="12" id="KW-0472">Membrane</keyword>
<dbReference type="Pfam" id="PF00067">
    <property type="entry name" value="p450"/>
    <property type="match status" value="1"/>
</dbReference>
<comment type="similarity">
    <text evidence="3 11">Belongs to the cytochrome P450 family.</text>
</comment>
<dbReference type="GO" id="GO:0016705">
    <property type="term" value="F:oxidoreductase activity, acting on paired donors, with incorporation or reduction of molecular oxygen"/>
    <property type="evidence" value="ECO:0007669"/>
    <property type="project" value="InterPro"/>
</dbReference>
<evidence type="ECO:0000313" key="13">
    <source>
        <dbReference type="EMBL" id="KAK2163276.1"/>
    </source>
</evidence>
<dbReference type="GO" id="GO:0005506">
    <property type="term" value="F:iron ion binding"/>
    <property type="evidence" value="ECO:0007669"/>
    <property type="project" value="InterPro"/>
</dbReference>
<dbReference type="Proteomes" id="UP001209878">
    <property type="component" value="Unassembled WGS sequence"/>
</dbReference>
<keyword evidence="12" id="KW-1133">Transmembrane helix</keyword>
<evidence type="ECO:0000256" key="2">
    <source>
        <dbReference type="ARBA" id="ARBA00004406"/>
    </source>
</evidence>